<dbReference type="Proteomes" id="UP000325302">
    <property type="component" value="Unassembled WGS sequence"/>
</dbReference>
<dbReference type="UniPathway" id="UPA00085"/>
<evidence type="ECO:0000256" key="4">
    <source>
        <dbReference type="ARBA" id="ARBA00022679"/>
    </source>
</evidence>
<dbReference type="PANTHER" id="PTHR30100">
    <property type="entry name" value="FATTY ACID/PHOSPHOLIPID SYNTHESIS PROTEIN PLSX"/>
    <property type="match status" value="1"/>
</dbReference>
<comment type="subunit">
    <text evidence="9 10">Homodimer. Probably interacts with PlsY.</text>
</comment>
<dbReference type="GO" id="GO:0043811">
    <property type="term" value="F:phosphate:acyl-[acyl carrier protein] acyltransferase activity"/>
    <property type="evidence" value="ECO:0007669"/>
    <property type="project" value="UniProtKB-UniRule"/>
</dbReference>
<sequence>MSARYTIAVDAMGGDFGPRVTLSAAQRFLAHHPQVHLILCGALSSLQAQLTSCPESLLSRLQLIDAPDVIAMHAKPSHAVRHGQNSSMYHALQQVQLGNAQACVSAGNTGALMALGRTLLHTLPGIDRPAILSAIPTLTGHSYLLDLGANVDSSPEQLLQFALMGAATARSLDKWPEPRIALLNIGREEVKGNEQVRCAARLFKQQAGLNYIGFIEGDDVFTGQADVIVCDGFTGNIALKSNEGLARLIAGKLRRSFQRNLYRRFLGWLARPVLQELQRQIDPGQRNGASFVGLRGIVIKSHGGAGKRHFECALRQALVEIENNLPARIAEQMTQSTSEEAAKTALRLSSGA</sequence>
<dbReference type="GO" id="GO:0006633">
    <property type="term" value="P:fatty acid biosynthetic process"/>
    <property type="evidence" value="ECO:0007669"/>
    <property type="project" value="UniProtKB-UniRule"/>
</dbReference>
<keyword evidence="12" id="KW-0012">Acyltransferase</keyword>
<evidence type="ECO:0000313" key="13">
    <source>
        <dbReference type="Proteomes" id="UP000325302"/>
    </source>
</evidence>
<comment type="catalytic activity">
    <reaction evidence="1 10">
        <text>a fatty acyl-[ACP] + phosphate = an acyl phosphate + holo-[ACP]</text>
        <dbReference type="Rhea" id="RHEA:42292"/>
        <dbReference type="Rhea" id="RHEA-COMP:9685"/>
        <dbReference type="Rhea" id="RHEA-COMP:14125"/>
        <dbReference type="ChEBI" id="CHEBI:43474"/>
        <dbReference type="ChEBI" id="CHEBI:59918"/>
        <dbReference type="ChEBI" id="CHEBI:64479"/>
        <dbReference type="ChEBI" id="CHEBI:138651"/>
        <dbReference type="EC" id="2.3.1.274"/>
    </reaction>
</comment>
<dbReference type="EMBL" id="SMRS01000003">
    <property type="protein sequence ID" value="KAA0875461.1"/>
    <property type="molecule type" value="Genomic_DNA"/>
</dbReference>
<dbReference type="EC" id="2.3.1.274" evidence="8 10"/>
<evidence type="ECO:0000256" key="5">
    <source>
        <dbReference type="ARBA" id="ARBA00023098"/>
    </source>
</evidence>
<comment type="similarity">
    <text evidence="10">Belongs to the PlsX family.</text>
</comment>
<dbReference type="SUPFAM" id="SSF53659">
    <property type="entry name" value="Isocitrate/Isopropylmalate dehydrogenase-like"/>
    <property type="match status" value="1"/>
</dbReference>
<keyword evidence="2 10" id="KW-0963">Cytoplasm</keyword>
<organism evidence="12 13">
    <name type="scientific">Nitrincola tapanii</name>
    <dbReference type="NCBI Taxonomy" id="1708751"/>
    <lineage>
        <taxon>Bacteria</taxon>
        <taxon>Pseudomonadati</taxon>
        <taxon>Pseudomonadota</taxon>
        <taxon>Gammaproteobacteria</taxon>
        <taxon>Oceanospirillales</taxon>
        <taxon>Oceanospirillaceae</taxon>
        <taxon>Nitrincola</taxon>
    </lineage>
</organism>
<dbReference type="PANTHER" id="PTHR30100:SF1">
    <property type="entry name" value="PHOSPHATE ACYLTRANSFERASE"/>
    <property type="match status" value="1"/>
</dbReference>
<comment type="pathway">
    <text evidence="10">Lipid metabolism; phospholipid metabolism.</text>
</comment>
<protein>
    <recommendedName>
        <fullName evidence="8 10">Phosphate acyltransferase</fullName>
        <ecNumber evidence="8 10">2.3.1.274</ecNumber>
    </recommendedName>
    <alternativeName>
        <fullName evidence="10">Acyl-ACP phosphotransacylase</fullName>
    </alternativeName>
    <alternativeName>
        <fullName evidence="10">Acyl-[acyl-carrier-protein]--phosphate acyltransferase</fullName>
    </alternativeName>
    <alternativeName>
        <fullName evidence="10">Phosphate-acyl-ACP acyltransferase</fullName>
    </alternativeName>
</protein>
<keyword evidence="5 10" id="KW-0443">Lipid metabolism</keyword>
<keyword evidence="3 10" id="KW-0444">Lipid biosynthesis</keyword>
<gene>
    <name evidence="10 12" type="primary">plsX</name>
    <name evidence="12" type="ORF">E1H14_05630</name>
</gene>
<dbReference type="GO" id="GO:0005737">
    <property type="term" value="C:cytoplasm"/>
    <property type="evidence" value="ECO:0007669"/>
    <property type="project" value="UniProtKB-SubCell"/>
</dbReference>
<dbReference type="InterPro" id="IPR012281">
    <property type="entry name" value="Phospholipid_synth_PlsX-like"/>
</dbReference>
<evidence type="ECO:0000313" key="12">
    <source>
        <dbReference type="EMBL" id="KAA0875461.1"/>
    </source>
</evidence>
<comment type="subcellular location">
    <subcellularLocation>
        <location evidence="10">Cytoplasm</location>
    </subcellularLocation>
    <text evidence="10">Associated with the membrane possibly through PlsY.</text>
</comment>
<comment type="caution">
    <text evidence="12">The sequence shown here is derived from an EMBL/GenBank/DDBJ whole genome shotgun (WGS) entry which is preliminary data.</text>
</comment>
<accession>A0A5A9W7M7</accession>
<dbReference type="Gene3D" id="3.40.718.10">
    <property type="entry name" value="Isopropylmalate Dehydrogenase"/>
    <property type="match status" value="1"/>
</dbReference>
<evidence type="ECO:0000256" key="1">
    <source>
        <dbReference type="ARBA" id="ARBA00001232"/>
    </source>
</evidence>
<dbReference type="PIRSF" id="PIRSF002465">
    <property type="entry name" value="Phsphlp_syn_PlsX"/>
    <property type="match status" value="1"/>
</dbReference>
<evidence type="ECO:0000256" key="7">
    <source>
        <dbReference type="ARBA" id="ARBA00023264"/>
    </source>
</evidence>
<evidence type="ECO:0000256" key="6">
    <source>
        <dbReference type="ARBA" id="ARBA00023209"/>
    </source>
</evidence>
<evidence type="ECO:0000256" key="10">
    <source>
        <dbReference type="HAMAP-Rule" id="MF_00019"/>
    </source>
</evidence>
<evidence type="ECO:0000256" key="3">
    <source>
        <dbReference type="ARBA" id="ARBA00022516"/>
    </source>
</evidence>
<dbReference type="OrthoDB" id="9806408at2"/>
<comment type="function">
    <text evidence="10">Catalyzes the reversible formation of acyl-phosphate (acyl-PO(4)) from acyl-[acyl-carrier-protein] (acyl-ACP). This enzyme utilizes acyl-ACP as fatty acyl donor, but not acyl-CoA.</text>
</comment>
<dbReference type="NCBIfam" id="TIGR00182">
    <property type="entry name" value="plsX"/>
    <property type="match status" value="1"/>
</dbReference>
<name>A0A5A9W7M7_9GAMM</name>
<dbReference type="GO" id="GO:0008654">
    <property type="term" value="P:phospholipid biosynthetic process"/>
    <property type="evidence" value="ECO:0007669"/>
    <property type="project" value="UniProtKB-KW"/>
</dbReference>
<keyword evidence="6 10" id="KW-0594">Phospholipid biosynthesis</keyword>
<reference evidence="12 13" key="1">
    <citation type="submission" date="2019-03" db="EMBL/GenBank/DDBJ databases">
        <title>Nitrincola sp. nov. isolated from an Indian soda lake.</title>
        <authorList>
            <person name="Joshi A."/>
            <person name="Thite S.V."/>
            <person name="Joseph N."/>
            <person name="Dhotre D."/>
            <person name="Moorthy M."/>
            <person name="Shouche Y.S."/>
        </authorList>
    </citation>
    <scope>NUCLEOTIDE SEQUENCE [LARGE SCALE GENOMIC DNA]</scope>
    <source>
        <strain evidence="12 13">MEB193</strain>
    </source>
</reference>
<dbReference type="AlphaFoldDB" id="A0A5A9W7M7"/>
<proteinExistence type="inferred from homology"/>
<keyword evidence="7 10" id="KW-1208">Phospholipid metabolism</keyword>
<feature type="region of interest" description="Disordered" evidence="11">
    <location>
        <begin position="333"/>
        <end position="352"/>
    </location>
</feature>
<evidence type="ECO:0000256" key="9">
    <source>
        <dbReference type="ARBA" id="ARBA00046608"/>
    </source>
</evidence>
<evidence type="ECO:0000256" key="2">
    <source>
        <dbReference type="ARBA" id="ARBA00022490"/>
    </source>
</evidence>
<evidence type="ECO:0000256" key="11">
    <source>
        <dbReference type="SAM" id="MobiDB-lite"/>
    </source>
</evidence>
<keyword evidence="13" id="KW-1185">Reference proteome</keyword>
<dbReference type="RefSeq" id="WP_149390467.1">
    <property type="nucleotide sequence ID" value="NZ_SMRS01000003.1"/>
</dbReference>
<evidence type="ECO:0000256" key="8">
    <source>
        <dbReference type="ARBA" id="ARBA00024069"/>
    </source>
</evidence>
<dbReference type="Pfam" id="PF02504">
    <property type="entry name" value="FA_synthesis"/>
    <property type="match status" value="1"/>
</dbReference>
<keyword evidence="4 10" id="KW-0808">Transferase</keyword>
<dbReference type="InterPro" id="IPR003664">
    <property type="entry name" value="FA_synthesis"/>
</dbReference>
<dbReference type="HAMAP" id="MF_00019">
    <property type="entry name" value="PlsX"/>
    <property type="match status" value="1"/>
</dbReference>